<feature type="domain" description="Sensor histidine kinase NatK-like C-terminal" evidence="1">
    <location>
        <begin position="130"/>
        <end position="239"/>
    </location>
</feature>
<dbReference type="SUPFAM" id="SSF55874">
    <property type="entry name" value="ATPase domain of HSP90 chaperone/DNA topoisomerase II/histidine kinase"/>
    <property type="match status" value="1"/>
</dbReference>
<comment type="caution">
    <text evidence="2">The sequence shown here is derived from an EMBL/GenBank/DDBJ whole genome shotgun (WGS) entry which is preliminary data.</text>
</comment>
<reference evidence="2 3" key="1">
    <citation type="journal article" date="2015" name="Genome Announc.">
        <title>Expanding the biotechnology potential of lactobacilli through comparative genomics of 213 strains and associated genera.</title>
        <authorList>
            <person name="Sun Z."/>
            <person name="Harris H.M."/>
            <person name="McCann A."/>
            <person name="Guo C."/>
            <person name="Argimon S."/>
            <person name="Zhang W."/>
            <person name="Yang X."/>
            <person name="Jeffery I.B."/>
            <person name="Cooney J.C."/>
            <person name="Kagawa T.F."/>
            <person name="Liu W."/>
            <person name="Song Y."/>
            <person name="Salvetti E."/>
            <person name="Wrobel A."/>
            <person name="Rasinkangas P."/>
            <person name="Parkhill J."/>
            <person name="Rea M.C."/>
            <person name="O'Sullivan O."/>
            <person name="Ritari J."/>
            <person name="Douillard F.P."/>
            <person name="Paul Ross R."/>
            <person name="Yang R."/>
            <person name="Briner A.E."/>
            <person name="Felis G.E."/>
            <person name="de Vos W.M."/>
            <person name="Barrangou R."/>
            <person name="Klaenhammer T.R."/>
            <person name="Caufield P.W."/>
            <person name="Cui Y."/>
            <person name="Zhang H."/>
            <person name="O'Toole P.W."/>
        </authorList>
    </citation>
    <scope>NUCLEOTIDE SEQUENCE [LARGE SCALE GENOMIC DNA]</scope>
    <source>
        <strain evidence="2 3">DSM 16043</strain>
    </source>
</reference>
<dbReference type="PATRIC" id="fig|1423763.3.peg.1239"/>
<dbReference type="EMBL" id="AZFM01000036">
    <property type="protein sequence ID" value="KRL88863.1"/>
    <property type="molecule type" value="Genomic_DNA"/>
</dbReference>
<dbReference type="Gene3D" id="3.30.565.10">
    <property type="entry name" value="Histidine kinase-like ATPase, C-terminal domain"/>
    <property type="match status" value="1"/>
</dbReference>
<gene>
    <name evidence="2" type="ORF">FC46_GL001223</name>
</gene>
<keyword evidence="2" id="KW-0418">Kinase</keyword>
<dbReference type="Pfam" id="PF14501">
    <property type="entry name" value="HATPase_c_5"/>
    <property type="match status" value="1"/>
</dbReference>
<keyword evidence="3" id="KW-1185">Reference proteome</keyword>
<evidence type="ECO:0000313" key="3">
    <source>
        <dbReference type="Proteomes" id="UP000051036"/>
    </source>
</evidence>
<sequence>MVRIQKNILSEEKQKKLISENEQIKEYANYLDENEDDLRRFKHDYQNILNSLKVSAQEGDVKAVVEQLDRYSNNQFNQKALRKYKGVNHVHIDELKSIAIAKLSKLYSMNINYSFGCSSEISSIPNTVDLIDITRIIGITFDNAAEESQELVKETNNPETAQISAMYYQENGDFEFEIRNRIRQKDLNVTQLKQKNYTTKEHHMGMGLANVNEIAKKYEDSMMINYEVKDGWFTFSLVILPSMEE</sequence>
<dbReference type="GO" id="GO:0042802">
    <property type="term" value="F:identical protein binding"/>
    <property type="evidence" value="ECO:0007669"/>
    <property type="project" value="TreeGrafter"/>
</dbReference>
<dbReference type="InterPro" id="IPR036890">
    <property type="entry name" value="HATPase_C_sf"/>
</dbReference>
<dbReference type="Proteomes" id="UP000051036">
    <property type="component" value="Unassembled WGS sequence"/>
</dbReference>
<dbReference type="STRING" id="1423763.FC46_GL001223"/>
<name>A0A0R1U6M3_9LACO</name>
<organism evidence="2 3">
    <name type="scientific">Lactobacillus kalixensis DSM 16043</name>
    <dbReference type="NCBI Taxonomy" id="1423763"/>
    <lineage>
        <taxon>Bacteria</taxon>
        <taxon>Bacillati</taxon>
        <taxon>Bacillota</taxon>
        <taxon>Bacilli</taxon>
        <taxon>Lactobacillales</taxon>
        <taxon>Lactobacillaceae</taxon>
        <taxon>Lactobacillus</taxon>
    </lineage>
</organism>
<accession>A0A0R1U6M3</accession>
<dbReference type="AlphaFoldDB" id="A0A0R1U6M3"/>
<protein>
    <submittedName>
        <fullName evidence="2">AbpK sensory Transduction Histidine Kinase</fullName>
    </submittedName>
</protein>
<evidence type="ECO:0000313" key="2">
    <source>
        <dbReference type="EMBL" id="KRL88863.1"/>
    </source>
</evidence>
<dbReference type="RefSeq" id="WP_083478045.1">
    <property type="nucleotide sequence ID" value="NZ_AZFM01000036.1"/>
</dbReference>
<dbReference type="OrthoDB" id="2235311at2"/>
<evidence type="ECO:0000259" key="1">
    <source>
        <dbReference type="Pfam" id="PF14501"/>
    </source>
</evidence>
<keyword evidence="2" id="KW-0808">Transferase</keyword>
<dbReference type="PANTHER" id="PTHR40448:SF1">
    <property type="entry name" value="TWO-COMPONENT SENSOR HISTIDINE KINASE"/>
    <property type="match status" value="1"/>
</dbReference>
<proteinExistence type="predicted"/>
<dbReference type="PANTHER" id="PTHR40448">
    <property type="entry name" value="TWO-COMPONENT SENSOR HISTIDINE KINASE"/>
    <property type="match status" value="1"/>
</dbReference>
<dbReference type="GO" id="GO:0016301">
    <property type="term" value="F:kinase activity"/>
    <property type="evidence" value="ECO:0007669"/>
    <property type="project" value="UniProtKB-KW"/>
</dbReference>
<dbReference type="InterPro" id="IPR032834">
    <property type="entry name" value="NatK-like_C"/>
</dbReference>